<feature type="compositionally biased region" description="Basic and acidic residues" evidence="1">
    <location>
        <begin position="10"/>
        <end position="20"/>
    </location>
</feature>
<dbReference type="Proteomes" id="UP000001903">
    <property type="component" value="Chromosome"/>
</dbReference>
<sequence>MGRSLQRWRMKGDGDGDAAPKSKTNCPSCGTRLLAERDVGEYCEESLSDDGWTNDWASVDTAEKYDIRRGG</sequence>
<evidence type="ECO:0000313" key="3">
    <source>
        <dbReference type="Proteomes" id="UP000001903"/>
    </source>
</evidence>
<protein>
    <submittedName>
        <fullName evidence="2">Uncharacterized protein</fullName>
    </submittedName>
</protein>
<accession>D2RQL8</accession>
<proteinExistence type="predicted"/>
<feature type="region of interest" description="Disordered" evidence="1">
    <location>
        <begin position="1"/>
        <end position="27"/>
    </location>
</feature>
<reference evidence="2 3" key="1">
    <citation type="journal article" date="2010" name="Stand. Genomic Sci.">
        <title>Complete genome sequence of Haloterrigena turkmenica type strain (4k).</title>
        <authorList>
            <person name="Saunders E."/>
            <person name="Tindall B.J."/>
            <person name="Fahnrich R."/>
            <person name="Lapidus A."/>
            <person name="Copeland A."/>
            <person name="Del Rio T.G."/>
            <person name="Lucas S."/>
            <person name="Chen F."/>
            <person name="Tice H."/>
            <person name="Cheng J.F."/>
            <person name="Han C."/>
            <person name="Detter J.C."/>
            <person name="Bruce D."/>
            <person name="Goodwin L."/>
            <person name="Chain P."/>
            <person name="Pitluck S."/>
            <person name="Pati A."/>
            <person name="Ivanova N."/>
            <person name="Mavromatis K."/>
            <person name="Chen A."/>
            <person name="Palaniappan K."/>
            <person name="Land M."/>
            <person name="Hauser L."/>
            <person name="Chang Y.J."/>
            <person name="Jeffries C.D."/>
            <person name="Brettin T."/>
            <person name="Rohde M."/>
            <person name="Goker M."/>
            <person name="Bristow J."/>
            <person name="Eisen J.A."/>
            <person name="Markowitz V."/>
            <person name="Hugenholtz P."/>
            <person name="Klenk H.P."/>
            <person name="Kyrpides N.C."/>
        </authorList>
    </citation>
    <scope>NUCLEOTIDE SEQUENCE [LARGE SCALE GENOMIC DNA]</scope>
    <source>
        <strain evidence="3">ATCC 51198 / DSM 5511 / JCM 9101 / NCIMB 13204 / VKM B-1734 / 4k</strain>
    </source>
</reference>
<organism evidence="2 3">
    <name type="scientific">Haloterrigena turkmenica (strain ATCC 51198 / DSM 5511 / JCM 9101 / NCIMB 13204 / VKM B-1734 / 4k)</name>
    <name type="common">Halococcus turkmenicus</name>
    <dbReference type="NCBI Taxonomy" id="543526"/>
    <lineage>
        <taxon>Archaea</taxon>
        <taxon>Methanobacteriati</taxon>
        <taxon>Methanobacteriota</taxon>
        <taxon>Stenosarchaea group</taxon>
        <taxon>Halobacteria</taxon>
        <taxon>Halobacteriales</taxon>
        <taxon>Natrialbaceae</taxon>
        <taxon>Haloterrigena</taxon>
    </lineage>
</organism>
<evidence type="ECO:0000313" key="2">
    <source>
        <dbReference type="EMBL" id="ADB60349.1"/>
    </source>
</evidence>
<dbReference type="EMBL" id="CP001860">
    <property type="protein sequence ID" value="ADB60349.1"/>
    <property type="molecule type" value="Genomic_DNA"/>
</dbReference>
<keyword evidence="3" id="KW-1185">Reference proteome</keyword>
<dbReference type="AlphaFoldDB" id="D2RQL8"/>
<dbReference type="HOGENOM" id="CLU_2730263_0_0_2"/>
<evidence type="ECO:0000256" key="1">
    <source>
        <dbReference type="SAM" id="MobiDB-lite"/>
    </source>
</evidence>
<name>D2RQL8_HALTV</name>
<dbReference type="KEGG" id="htu:Htur_1463"/>
<gene>
    <name evidence="2" type="ordered locus">Htur_1463</name>
</gene>